<dbReference type="SUPFAM" id="SSF51430">
    <property type="entry name" value="NAD(P)-linked oxidoreductase"/>
    <property type="match status" value="1"/>
</dbReference>
<dbReference type="PANTHER" id="PTHR43312:SF2">
    <property type="entry name" value="OXIDOREDUCTASE"/>
    <property type="match status" value="1"/>
</dbReference>
<dbReference type="InterPro" id="IPR023210">
    <property type="entry name" value="NADP_OxRdtase_dom"/>
</dbReference>
<evidence type="ECO:0000256" key="3">
    <source>
        <dbReference type="ARBA" id="ARBA00023014"/>
    </source>
</evidence>
<dbReference type="PROSITE" id="PS00198">
    <property type="entry name" value="4FE4S_FER_1"/>
    <property type="match status" value="1"/>
</dbReference>
<dbReference type="CDD" id="cd19096">
    <property type="entry name" value="AKR_Fe-S_oxidoreductase"/>
    <property type="match status" value="1"/>
</dbReference>
<evidence type="ECO:0000259" key="4">
    <source>
        <dbReference type="PROSITE" id="PS51379"/>
    </source>
</evidence>
<dbReference type="AlphaFoldDB" id="A0A3N0BG76"/>
<dbReference type="Gene3D" id="3.20.20.100">
    <property type="entry name" value="NADP-dependent oxidoreductase domain"/>
    <property type="match status" value="1"/>
</dbReference>
<dbReference type="GO" id="GO:0051536">
    <property type="term" value="F:iron-sulfur cluster binding"/>
    <property type="evidence" value="ECO:0007669"/>
    <property type="project" value="UniProtKB-KW"/>
</dbReference>
<dbReference type="SUPFAM" id="SSF46548">
    <property type="entry name" value="alpha-helical ferredoxin"/>
    <property type="match status" value="1"/>
</dbReference>
<sequence length="375" mass="41606">MQTSEKLAPLGFGFMRLPETELPDGSKEIDIEQVKEMVDLFMDAGFTYFDTARGYHGGRSEAALRAALVDRYPRESFQIATKLPAWLAKDADHARAMFDKSLRETGAGYFDYFLLHNLGEDRTAQFDEYGLWDFLAQKKEEGLIRNLGFSIHDKADVLEEVLAAHPNMDFVQVQINYADWESPTIESRKCYEVARAHGLPVVVMEPIKGGSLVKLPDAAASLLSAAQPDASLASWALRFAASLPGVVSVLSGMSTPDQVRENVRIVRDAQPMASEERALLDRVRAILDGIPTVPCTDCRYCLKNCPQDVRIPAALASLNILALYHDEFRAQENYDWNVSDGLASSCIACGACEDVCPQHIPIVEELARAAELFER</sequence>
<organism evidence="5 6">
    <name type="scientific">Paraeggerthella hongkongensis</name>
    <dbReference type="NCBI Taxonomy" id="230658"/>
    <lineage>
        <taxon>Bacteria</taxon>
        <taxon>Bacillati</taxon>
        <taxon>Actinomycetota</taxon>
        <taxon>Coriobacteriia</taxon>
        <taxon>Eggerthellales</taxon>
        <taxon>Eggerthellaceae</taxon>
        <taxon>Paraeggerthella</taxon>
    </lineage>
</organism>
<dbReference type="Gene3D" id="1.10.1060.10">
    <property type="entry name" value="Alpha-helical ferredoxin"/>
    <property type="match status" value="1"/>
</dbReference>
<name>A0A3N0BG76_9ACTN</name>
<gene>
    <name evidence="5" type="ORF">DMP08_04170</name>
</gene>
<keyword evidence="2" id="KW-0408">Iron</keyword>
<dbReference type="InterPro" id="IPR053135">
    <property type="entry name" value="AKR2_Oxidoreductase"/>
</dbReference>
<dbReference type="RefSeq" id="WP_123191790.1">
    <property type="nucleotide sequence ID" value="NZ_QICD01000005.1"/>
</dbReference>
<dbReference type="InterPro" id="IPR036812">
    <property type="entry name" value="NAD(P)_OxRdtase_dom_sf"/>
</dbReference>
<comment type="caution">
    <text evidence="5">The sequence shown here is derived from an EMBL/GenBank/DDBJ whole genome shotgun (WGS) entry which is preliminary data.</text>
</comment>
<dbReference type="InterPro" id="IPR017900">
    <property type="entry name" value="4Fe4S_Fe_S_CS"/>
</dbReference>
<accession>A0A3N0BG76</accession>
<evidence type="ECO:0000256" key="1">
    <source>
        <dbReference type="ARBA" id="ARBA00022723"/>
    </source>
</evidence>
<evidence type="ECO:0000256" key="2">
    <source>
        <dbReference type="ARBA" id="ARBA00023004"/>
    </source>
</evidence>
<protein>
    <submittedName>
        <fullName evidence="5">Fe-S oxidoreductase</fullName>
    </submittedName>
</protein>
<dbReference type="OrthoDB" id="3170516at2"/>
<keyword evidence="6" id="KW-1185">Reference proteome</keyword>
<evidence type="ECO:0000313" key="6">
    <source>
        <dbReference type="Proteomes" id="UP000278632"/>
    </source>
</evidence>
<dbReference type="Proteomes" id="UP000278632">
    <property type="component" value="Unassembled WGS sequence"/>
</dbReference>
<dbReference type="InterPro" id="IPR009051">
    <property type="entry name" value="Helical_ferredxn"/>
</dbReference>
<keyword evidence="3" id="KW-0411">Iron-sulfur</keyword>
<dbReference type="GO" id="GO:0046872">
    <property type="term" value="F:metal ion binding"/>
    <property type="evidence" value="ECO:0007669"/>
    <property type="project" value="UniProtKB-KW"/>
</dbReference>
<proteinExistence type="predicted"/>
<keyword evidence="1" id="KW-0479">Metal-binding</keyword>
<dbReference type="PROSITE" id="PS51379">
    <property type="entry name" value="4FE4S_FER_2"/>
    <property type="match status" value="1"/>
</dbReference>
<dbReference type="InterPro" id="IPR017896">
    <property type="entry name" value="4Fe4S_Fe-S-bd"/>
</dbReference>
<feature type="domain" description="4Fe-4S ferredoxin-type" evidence="4">
    <location>
        <begin position="334"/>
        <end position="366"/>
    </location>
</feature>
<dbReference type="Pfam" id="PF00248">
    <property type="entry name" value="Aldo_ket_red"/>
    <property type="match status" value="1"/>
</dbReference>
<evidence type="ECO:0000313" key="5">
    <source>
        <dbReference type="EMBL" id="RNL46886.1"/>
    </source>
</evidence>
<dbReference type="Pfam" id="PF13187">
    <property type="entry name" value="Fer4_9"/>
    <property type="match status" value="1"/>
</dbReference>
<dbReference type="PANTHER" id="PTHR43312">
    <property type="entry name" value="D-THREO-ALDOSE 1-DEHYDROGENASE"/>
    <property type="match status" value="1"/>
</dbReference>
<reference evidence="6" key="1">
    <citation type="submission" date="2018-05" db="EMBL/GenBank/DDBJ databases">
        <title>Genome Sequencing of selected type strains of the family Eggerthellaceae.</title>
        <authorList>
            <person name="Danylec N."/>
            <person name="Stoll D.A."/>
            <person name="Doetsch A."/>
            <person name="Huch M."/>
        </authorList>
    </citation>
    <scope>NUCLEOTIDE SEQUENCE [LARGE SCALE GENOMIC DNA]</scope>
    <source>
        <strain evidence="6">DSM 16106</strain>
    </source>
</reference>
<dbReference type="EMBL" id="QICD01000005">
    <property type="protein sequence ID" value="RNL46886.1"/>
    <property type="molecule type" value="Genomic_DNA"/>
</dbReference>